<evidence type="ECO:0000313" key="7">
    <source>
        <dbReference type="EMBL" id="CDW52213.1"/>
    </source>
</evidence>
<feature type="transmembrane region" description="Helical" evidence="5">
    <location>
        <begin position="20"/>
        <end position="43"/>
    </location>
</feature>
<evidence type="ECO:0000256" key="3">
    <source>
        <dbReference type="ARBA" id="ARBA00022989"/>
    </source>
</evidence>
<dbReference type="PANTHER" id="PTHR23360">
    <property type="entry name" value="G-PROTEIN COUPLED RECEPTORS FAMILY 1 PROFILE DOMAIN-CONTAINING PROTEIN-RELATED"/>
    <property type="match status" value="1"/>
</dbReference>
<reference evidence="7" key="2">
    <citation type="submission" date="2014-03" db="EMBL/GenBank/DDBJ databases">
        <title>The whipworm genome and dual-species transcriptomics of an intimate host-pathogen interaction.</title>
        <authorList>
            <person name="Foth B.J."/>
            <person name="Tsai I.J."/>
            <person name="Reid A.J."/>
            <person name="Bancroft A.J."/>
            <person name="Nichol S."/>
            <person name="Tracey A."/>
            <person name="Holroyd N."/>
            <person name="Cotton J.A."/>
            <person name="Stanley E.J."/>
            <person name="Zarowiecki M."/>
            <person name="Liu J.Z."/>
            <person name="Huckvale T."/>
            <person name="Cooper P.J."/>
            <person name="Grencis R.K."/>
            <person name="Berriman M."/>
        </authorList>
    </citation>
    <scope>NUCLEOTIDE SEQUENCE [LARGE SCALE GENOMIC DNA]</scope>
</reference>
<dbReference type="InterPro" id="IPR017452">
    <property type="entry name" value="GPCR_Rhodpsn_7TM"/>
</dbReference>
<gene>
    <name evidence="7" type="ORF">TTRE_0000047201</name>
</gene>
<evidence type="ECO:0000313" key="8">
    <source>
        <dbReference type="Proteomes" id="UP000030665"/>
    </source>
</evidence>
<dbReference type="InterPro" id="IPR019424">
    <property type="entry name" value="7TM_GPCR_Srsx"/>
</dbReference>
<proteinExistence type="predicted"/>
<feature type="transmembrane region" description="Helical" evidence="5">
    <location>
        <begin position="190"/>
        <end position="210"/>
    </location>
</feature>
<feature type="transmembrane region" description="Helical" evidence="5">
    <location>
        <begin position="269"/>
        <end position="288"/>
    </location>
</feature>
<dbReference type="OrthoDB" id="10316282at2759"/>
<dbReference type="Pfam" id="PF10320">
    <property type="entry name" value="7TM_GPCR_Srsx"/>
    <property type="match status" value="1"/>
</dbReference>
<dbReference type="PROSITE" id="PS50262">
    <property type="entry name" value="G_PROTEIN_RECEP_F1_2"/>
    <property type="match status" value="1"/>
</dbReference>
<keyword evidence="2 5" id="KW-0812">Transmembrane</keyword>
<comment type="subcellular location">
    <subcellularLocation>
        <location evidence="1">Membrane</location>
    </subcellularLocation>
</comment>
<name>A0A077YXP3_TRITR</name>
<evidence type="ECO:0000256" key="1">
    <source>
        <dbReference type="ARBA" id="ARBA00004370"/>
    </source>
</evidence>
<keyword evidence="3 5" id="KW-1133">Transmembrane helix</keyword>
<dbReference type="Gene3D" id="1.20.1070.10">
    <property type="entry name" value="Rhodopsin 7-helix transmembrane proteins"/>
    <property type="match status" value="1"/>
</dbReference>
<dbReference type="InterPro" id="IPR000276">
    <property type="entry name" value="GPCR_Rhodpsn"/>
</dbReference>
<dbReference type="GO" id="GO:0004930">
    <property type="term" value="F:G protein-coupled receptor activity"/>
    <property type="evidence" value="ECO:0007669"/>
    <property type="project" value="InterPro"/>
</dbReference>
<evidence type="ECO:0000256" key="5">
    <source>
        <dbReference type="SAM" id="Phobius"/>
    </source>
</evidence>
<dbReference type="SUPFAM" id="SSF81321">
    <property type="entry name" value="Family A G protein-coupled receptor-like"/>
    <property type="match status" value="1"/>
</dbReference>
<dbReference type="EMBL" id="HG805817">
    <property type="protein sequence ID" value="CDW52213.1"/>
    <property type="molecule type" value="Genomic_DNA"/>
</dbReference>
<feature type="transmembrane region" description="Helical" evidence="5">
    <location>
        <begin position="55"/>
        <end position="85"/>
    </location>
</feature>
<dbReference type="GO" id="GO:0016020">
    <property type="term" value="C:membrane"/>
    <property type="evidence" value="ECO:0007669"/>
    <property type="project" value="UniProtKB-SubCell"/>
</dbReference>
<dbReference type="Proteomes" id="UP000030665">
    <property type="component" value="Unassembled WGS sequence"/>
</dbReference>
<evidence type="ECO:0000259" key="6">
    <source>
        <dbReference type="PROSITE" id="PS50262"/>
    </source>
</evidence>
<sequence length="342" mass="38384">MDTAENLHNISVVIFDDLSAILYAVFPIDAVTACMTFVEFVALVNDHRACLRKSFLLIIALIFGYFLSSCGSILSSGVSCVMRLIQGDCVMNLRSCLCLQLVHSVGYILVIASSFLLAVDRTLAIVTPVWYNRDYKNSWLYGQFVLVLFYIALINVGMYLSSNHQDIPYCTMISSRENQFLMFENLVNNVLLALTVAVYIALIVWVKWKLYKDRENVVLQMTHQRRMKSKLLLTLATCVFIHAATFYLGTIFGSIAIASDNIVEAMSLAKYGILVVISGLLNAIFLFCRTREIKLAVRRLLKKCGLEQLFTKSSSILPSSNRTHTVGIGTSTTEQLKTWECA</sequence>
<dbReference type="AlphaFoldDB" id="A0A077YXP3"/>
<protein>
    <submittedName>
        <fullName evidence="7">7TM GPCR Srsx domain containing protein</fullName>
    </submittedName>
</protein>
<reference evidence="7" key="1">
    <citation type="submission" date="2014-01" db="EMBL/GenBank/DDBJ databases">
        <authorList>
            <person name="Aslett M."/>
        </authorList>
    </citation>
    <scope>NUCLEOTIDE SEQUENCE</scope>
</reference>
<feature type="transmembrane region" description="Helical" evidence="5">
    <location>
        <begin position="231"/>
        <end position="257"/>
    </location>
</feature>
<feature type="transmembrane region" description="Helical" evidence="5">
    <location>
        <begin position="105"/>
        <end position="126"/>
    </location>
</feature>
<organism evidence="7 8">
    <name type="scientific">Trichuris trichiura</name>
    <name type="common">Whipworm</name>
    <name type="synonym">Trichocephalus trichiurus</name>
    <dbReference type="NCBI Taxonomy" id="36087"/>
    <lineage>
        <taxon>Eukaryota</taxon>
        <taxon>Metazoa</taxon>
        <taxon>Ecdysozoa</taxon>
        <taxon>Nematoda</taxon>
        <taxon>Enoplea</taxon>
        <taxon>Dorylaimia</taxon>
        <taxon>Trichinellida</taxon>
        <taxon>Trichuridae</taxon>
        <taxon>Trichuris</taxon>
    </lineage>
</organism>
<dbReference type="InterPro" id="IPR047130">
    <property type="entry name" value="7TM_GPCR_Srsx_nematod"/>
</dbReference>
<accession>A0A077YXP3</accession>
<feature type="transmembrane region" description="Helical" evidence="5">
    <location>
        <begin position="138"/>
        <end position="160"/>
    </location>
</feature>
<keyword evidence="8" id="KW-1185">Reference proteome</keyword>
<dbReference type="SMART" id="SM01381">
    <property type="entry name" value="7TM_GPCR_Srsx"/>
    <property type="match status" value="1"/>
</dbReference>
<feature type="domain" description="G-protein coupled receptors family 1 profile" evidence="6">
    <location>
        <begin position="35"/>
        <end position="286"/>
    </location>
</feature>
<evidence type="ECO:0000256" key="4">
    <source>
        <dbReference type="ARBA" id="ARBA00023136"/>
    </source>
</evidence>
<keyword evidence="4 5" id="KW-0472">Membrane</keyword>
<evidence type="ECO:0000256" key="2">
    <source>
        <dbReference type="ARBA" id="ARBA00022692"/>
    </source>
</evidence>